<name>A0AAW1ID19_POPJA</name>
<accession>A0AAW1ID19</accession>
<evidence type="ECO:0008006" key="3">
    <source>
        <dbReference type="Google" id="ProtNLM"/>
    </source>
</evidence>
<evidence type="ECO:0000313" key="1">
    <source>
        <dbReference type="EMBL" id="KAK9687118.1"/>
    </source>
</evidence>
<comment type="caution">
    <text evidence="1">The sequence shown here is derived from an EMBL/GenBank/DDBJ whole genome shotgun (WGS) entry which is preliminary data.</text>
</comment>
<evidence type="ECO:0000313" key="2">
    <source>
        <dbReference type="Proteomes" id="UP001458880"/>
    </source>
</evidence>
<dbReference type="Proteomes" id="UP001458880">
    <property type="component" value="Unassembled WGS sequence"/>
</dbReference>
<organism evidence="1 2">
    <name type="scientific">Popillia japonica</name>
    <name type="common">Japanese beetle</name>
    <dbReference type="NCBI Taxonomy" id="7064"/>
    <lineage>
        <taxon>Eukaryota</taxon>
        <taxon>Metazoa</taxon>
        <taxon>Ecdysozoa</taxon>
        <taxon>Arthropoda</taxon>
        <taxon>Hexapoda</taxon>
        <taxon>Insecta</taxon>
        <taxon>Pterygota</taxon>
        <taxon>Neoptera</taxon>
        <taxon>Endopterygota</taxon>
        <taxon>Coleoptera</taxon>
        <taxon>Polyphaga</taxon>
        <taxon>Scarabaeiformia</taxon>
        <taxon>Scarabaeidae</taxon>
        <taxon>Rutelinae</taxon>
        <taxon>Popillia</taxon>
    </lineage>
</organism>
<reference evidence="1 2" key="1">
    <citation type="journal article" date="2024" name="BMC Genomics">
        <title>De novo assembly and annotation of Popillia japonica's genome with initial clues to its potential as an invasive pest.</title>
        <authorList>
            <person name="Cucini C."/>
            <person name="Boschi S."/>
            <person name="Funari R."/>
            <person name="Cardaioli E."/>
            <person name="Iannotti N."/>
            <person name="Marturano G."/>
            <person name="Paoli F."/>
            <person name="Bruttini M."/>
            <person name="Carapelli A."/>
            <person name="Frati F."/>
            <person name="Nardi F."/>
        </authorList>
    </citation>
    <scope>NUCLEOTIDE SEQUENCE [LARGE SCALE GENOMIC DNA]</scope>
    <source>
        <strain evidence="1">DMR45628</strain>
    </source>
</reference>
<keyword evidence="2" id="KW-1185">Reference proteome</keyword>
<dbReference type="AlphaFoldDB" id="A0AAW1ID19"/>
<gene>
    <name evidence="1" type="ORF">QE152_g36692</name>
</gene>
<proteinExistence type="predicted"/>
<sequence length="107" mass="11732">MDKHKRIYNVDEKGCRLTLHHQQKVLAKKAAKRVHLVAPEHGENVSMVACANASGVAIPPTVLFKGQRIKPEWKDNLPHGSLALMTSKVSINVGTDIHHLAGTLSKI</sequence>
<protein>
    <recommendedName>
        <fullName evidence="3">Transposase</fullName>
    </recommendedName>
</protein>
<dbReference type="EMBL" id="JASPKY010000660">
    <property type="protein sequence ID" value="KAK9687118.1"/>
    <property type="molecule type" value="Genomic_DNA"/>
</dbReference>